<gene>
    <name evidence="1" type="ORF">PRECH8_01490</name>
</gene>
<evidence type="ECO:0000313" key="1">
    <source>
        <dbReference type="EMBL" id="GFR36853.1"/>
    </source>
</evidence>
<protein>
    <submittedName>
        <fullName evidence="1">Uncharacterized protein</fullName>
    </submittedName>
</protein>
<evidence type="ECO:0000313" key="2">
    <source>
        <dbReference type="Proteomes" id="UP000654993"/>
    </source>
</evidence>
<dbReference type="EMBL" id="BMAQ01000001">
    <property type="protein sequence ID" value="GFR36853.1"/>
    <property type="molecule type" value="Genomic_DNA"/>
</dbReference>
<proteinExistence type="predicted"/>
<sequence>MFNQAFEEWMQKQINEETNHRRRELLEKGLSHGTMELLRKIWYPTVGNFDHLYPKWEVRDLQLGVRYHDLALLLADVKVDIEIQDYRSHARDLDTRRFKDLCRRQSLLTLDDWIYLPIAYLSIQEEPEFCKQLILSILGKFISTDVDAGLDWLEAETVRFARRLLQPFTPAELAKHLRVSDRYARQILHRLVDKQHLVVVGGNIRFRTYQLNVGNALRFDVMRENTRMRINAR</sequence>
<dbReference type="AlphaFoldDB" id="A0A916QCH8"/>
<reference evidence="1" key="1">
    <citation type="submission" date="2020-08" db="EMBL/GenBank/DDBJ databases">
        <authorList>
            <person name="Uke A."/>
            <person name="Chhe C."/>
            <person name="Baramee S."/>
            <person name="Kosugi A."/>
        </authorList>
    </citation>
    <scope>NUCLEOTIDE SEQUENCE</scope>
    <source>
        <strain evidence="1">DA-C8</strain>
    </source>
</reference>
<dbReference type="RefSeq" id="WP_200965148.1">
    <property type="nucleotide sequence ID" value="NZ_BMAQ01000001.1"/>
</dbReference>
<accession>A0A916QCH8</accession>
<comment type="caution">
    <text evidence="1">The sequence shown here is derived from an EMBL/GenBank/DDBJ whole genome shotgun (WGS) entry which is preliminary data.</text>
</comment>
<reference evidence="1" key="2">
    <citation type="journal article" date="2021" name="Data Brief">
        <title>Draft genome sequence data of the facultative, thermophilic, xylanolytic bacterium Paenibacillus sp. strain DA-C8.</title>
        <authorList>
            <person name="Chhe C."/>
            <person name="Uke A."/>
            <person name="Baramee S."/>
            <person name="Ungkulpasvich U."/>
            <person name="Tachaapaikoon C."/>
            <person name="Pason P."/>
            <person name="Waeonukul R."/>
            <person name="Ratanakhanokchai K."/>
            <person name="Kosugi A."/>
        </authorList>
    </citation>
    <scope>NUCLEOTIDE SEQUENCE</scope>
    <source>
        <strain evidence="1">DA-C8</strain>
    </source>
</reference>
<organism evidence="1 2">
    <name type="scientific">Insulibacter thermoxylanivorax</name>
    <dbReference type="NCBI Taxonomy" id="2749268"/>
    <lineage>
        <taxon>Bacteria</taxon>
        <taxon>Bacillati</taxon>
        <taxon>Bacillota</taxon>
        <taxon>Bacilli</taxon>
        <taxon>Bacillales</taxon>
        <taxon>Paenibacillaceae</taxon>
        <taxon>Insulibacter</taxon>
    </lineage>
</organism>
<keyword evidence="2" id="KW-1185">Reference proteome</keyword>
<dbReference type="Proteomes" id="UP000654993">
    <property type="component" value="Unassembled WGS sequence"/>
</dbReference>
<name>A0A916QCH8_9BACL</name>